<evidence type="ECO:0000259" key="2">
    <source>
        <dbReference type="PROSITE" id="PS50995"/>
    </source>
</evidence>
<gene>
    <name evidence="3" type="ORF">I2501_15970</name>
</gene>
<dbReference type="EMBL" id="JADPRT010000006">
    <property type="protein sequence ID" value="MBF9069521.1"/>
    <property type="molecule type" value="Genomic_DNA"/>
</dbReference>
<dbReference type="Pfam" id="PF12802">
    <property type="entry name" value="MarR_2"/>
    <property type="match status" value="1"/>
</dbReference>
<dbReference type="InterPro" id="IPR036390">
    <property type="entry name" value="WH_DNA-bd_sf"/>
</dbReference>
<dbReference type="InterPro" id="IPR039422">
    <property type="entry name" value="MarR/SlyA-like"/>
</dbReference>
<evidence type="ECO:0000313" key="4">
    <source>
        <dbReference type="Proteomes" id="UP000657385"/>
    </source>
</evidence>
<evidence type="ECO:0000313" key="3">
    <source>
        <dbReference type="EMBL" id="MBF9069521.1"/>
    </source>
</evidence>
<protein>
    <submittedName>
        <fullName evidence="3">MarR family transcriptional regulator</fullName>
    </submittedName>
</protein>
<dbReference type="PANTHER" id="PTHR33164">
    <property type="entry name" value="TRANSCRIPTIONAL REGULATOR, MARR FAMILY"/>
    <property type="match status" value="1"/>
</dbReference>
<comment type="caution">
    <text evidence="3">The sequence shown here is derived from an EMBL/GenBank/DDBJ whole genome shotgun (WGS) entry which is preliminary data.</text>
</comment>
<dbReference type="InterPro" id="IPR000835">
    <property type="entry name" value="HTH_MarR-typ"/>
</dbReference>
<dbReference type="RefSeq" id="WP_196194709.1">
    <property type="nucleotide sequence ID" value="NZ_JADPRT010000006.1"/>
</dbReference>
<evidence type="ECO:0000256" key="1">
    <source>
        <dbReference type="SAM" id="MobiDB-lite"/>
    </source>
</evidence>
<feature type="region of interest" description="Disordered" evidence="1">
    <location>
        <begin position="1"/>
        <end position="22"/>
    </location>
</feature>
<name>A0A931B3E3_9ACTN</name>
<dbReference type="Proteomes" id="UP000657385">
    <property type="component" value="Unassembled WGS sequence"/>
</dbReference>
<dbReference type="AlphaFoldDB" id="A0A931B3E3"/>
<proteinExistence type="predicted"/>
<dbReference type="Gene3D" id="1.10.10.10">
    <property type="entry name" value="Winged helix-like DNA-binding domain superfamily/Winged helix DNA-binding domain"/>
    <property type="match status" value="1"/>
</dbReference>
<dbReference type="GO" id="GO:0006950">
    <property type="term" value="P:response to stress"/>
    <property type="evidence" value="ECO:0007669"/>
    <property type="project" value="TreeGrafter"/>
</dbReference>
<dbReference type="SMART" id="SM00347">
    <property type="entry name" value="HTH_MARR"/>
    <property type="match status" value="1"/>
</dbReference>
<dbReference type="GO" id="GO:0003700">
    <property type="term" value="F:DNA-binding transcription factor activity"/>
    <property type="evidence" value="ECO:0007669"/>
    <property type="project" value="InterPro"/>
</dbReference>
<feature type="domain" description="HTH marR-type" evidence="2">
    <location>
        <begin position="34"/>
        <end position="172"/>
    </location>
</feature>
<keyword evidence="4" id="KW-1185">Reference proteome</keyword>
<dbReference type="PANTHER" id="PTHR33164:SF104">
    <property type="entry name" value="TRANSCRIPTIONAL REGULATORY PROTEIN"/>
    <property type="match status" value="1"/>
</dbReference>
<dbReference type="PROSITE" id="PS50995">
    <property type="entry name" value="HTH_MARR_2"/>
    <property type="match status" value="1"/>
</dbReference>
<accession>A0A931B3E3</accession>
<dbReference type="PRINTS" id="PR00598">
    <property type="entry name" value="HTHMARR"/>
</dbReference>
<organism evidence="3 4">
    <name type="scientific">Streptacidiphilus fuscans</name>
    <dbReference type="NCBI Taxonomy" id="2789292"/>
    <lineage>
        <taxon>Bacteria</taxon>
        <taxon>Bacillati</taxon>
        <taxon>Actinomycetota</taxon>
        <taxon>Actinomycetes</taxon>
        <taxon>Kitasatosporales</taxon>
        <taxon>Streptomycetaceae</taxon>
        <taxon>Streptacidiphilus</taxon>
    </lineage>
</organism>
<dbReference type="InterPro" id="IPR036388">
    <property type="entry name" value="WH-like_DNA-bd_sf"/>
</dbReference>
<reference evidence="3" key="1">
    <citation type="submission" date="2020-11" db="EMBL/GenBank/DDBJ databases">
        <title>Isolation and identification of active actinomycetes.</title>
        <authorList>
            <person name="Yu B."/>
        </authorList>
    </citation>
    <scope>NUCLEOTIDE SEQUENCE</scope>
    <source>
        <strain evidence="3">NEAU-YB345</strain>
    </source>
</reference>
<dbReference type="SUPFAM" id="SSF46785">
    <property type="entry name" value="Winged helix' DNA-binding domain"/>
    <property type="match status" value="1"/>
</dbReference>
<sequence length="186" mass="20570">MGYPRSRAASTGEGTGDAVDGVVADWRRERPELDTEPLQVMARLHRTFARYQSLLTDSLEEYGLNIAGFDVLTALRRAGPPYRLTAGQLAASGLITTAGMTLRADRLEKDGLIVRERDENDRRIVHSRLTEQGLTLIDEVFARHLDNERRMLAGLSGDERRLLAALLARLETSLDAAADQAAEPQD</sequence>